<comment type="subcellular location">
    <subcellularLocation>
        <location evidence="1">Membrane</location>
    </subcellularLocation>
</comment>
<organism evidence="5 6">
    <name type="scientific">Amycolatopsis arida</name>
    <dbReference type="NCBI Taxonomy" id="587909"/>
    <lineage>
        <taxon>Bacteria</taxon>
        <taxon>Bacillati</taxon>
        <taxon>Actinomycetota</taxon>
        <taxon>Actinomycetes</taxon>
        <taxon>Pseudonocardiales</taxon>
        <taxon>Pseudonocardiaceae</taxon>
        <taxon>Amycolatopsis</taxon>
    </lineage>
</organism>
<dbReference type="PANTHER" id="PTHR37042:SF4">
    <property type="entry name" value="OUTER MEMBRANE PROTEIN RV1973"/>
    <property type="match status" value="1"/>
</dbReference>
<dbReference type="STRING" id="587909.SAMN05421810_106132"/>
<keyword evidence="2 4" id="KW-0472">Membrane</keyword>
<keyword evidence="6" id="KW-1185">Reference proteome</keyword>
<keyword evidence="4" id="KW-0812">Transmembrane</keyword>
<dbReference type="Proteomes" id="UP000198727">
    <property type="component" value="Unassembled WGS sequence"/>
</dbReference>
<name>A0A1I5XKK8_9PSEU</name>
<dbReference type="AlphaFoldDB" id="A0A1I5XKK8"/>
<evidence type="ECO:0000256" key="3">
    <source>
        <dbReference type="SAM" id="MobiDB-lite"/>
    </source>
</evidence>
<feature type="region of interest" description="Disordered" evidence="3">
    <location>
        <begin position="137"/>
        <end position="169"/>
    </location>
</feature>
<evidence type="ECO:0000313" key="6">
    <source>
        <dbReference type="Proteomes" id="UP000198727"/>
    </source>
</evidence>
<dbReference type="GO" id="GO:0016020">
    <property type="term" value="C:membrane"/>
    <property type="evidence" value="ECO:0007669"/>
    <property type="project" value="UniProtKB-SubCell"/>
</dbReference>
<gene>
    <name evidence="5" type="ORF">SAMN05421810_106132</name>
</gene>
<dbReference type="RefSeq" id="WP_092531540.1">
    <property type="nucleotide sequence ID" value="NZ_FOWW01000006.1"/>
</dbReference>
<proteinExistence type="predicted"/>
<evidence type="ECO:0000256" key="1">
    <source>
        <dbReference type="ARBA" id="ARBA00004370"/>
    </source>
</evidence>
<feature type="transmembrane region" description="Helical" evidence="4">
    <location>
        <begin position="12"/>
        <end position="33"/>
    </location>
</feature>
<evidence type="ECO:0000313" key="5">
    <source>
        <dbReference type="EMBL" id="SFQ32512.1"/>
    </source>
</evidence>
<keyword evidence="4" id="KW-1133">Transmembrane helix</keyword>
<dbReference type="PANTHER" id="PTHR37042">
    <property type="entry name" value="OUTER MEMBRANE PROTEIN RV1973"/>
    <property type="match status" value="1"/>
</dbReference>
<evidence type="ECO:0000256" key="2">
    <source>
        <dbReference type="ARBA" id="ARBA00023136"/>
    </source>
</evidence>
<protein>
    <submittedName>
        <fullName evidence="5">Mce-associated membrane protein</fullName>
    </submittedName>
</protein>
<dbReference type="EMBL" id="FOWW01000006">
    <property type="protein sequence ID" value="SFQ32512.1"/>
    <property type="molecule type" value="Genomic_DNA"/>
</dbReference>
<sequence length="169" mass="17966">MRALVQGDRVVGTVLALAVAAVLAAGVAGWAWWRAAHDEGLAAARERDDVLAAVSRGLEVLNTLDHQHAERDVDRWLAVTAGRLYDELSGDRRLQLDRAAGTRAVSTAAVLRAAVTELDRAAGTARLVAVLDVRMATGGEPPEPRRSRLTVEASRTDQGWKVSSVQAAG</sequence>
<accession>A0A1I5XKK8</accession>
<dbReference type="OrthoDB" id="3638080at2"/>
<reference evidence="6" key="1">
    <citation type="submission" date="2016-10" db="EMBL/GenBank/DDBJ databases">
        <authorList>
            <person name="Varghese N."/>
            <person name="Submissions S."/>
        </authorList>
    </citation>
    <scope>NUCLEOTIDE SEQUENCE [LARGE SCALE GENOMIC DNA]</scope>
    <source>
        <strain evidence="6">CGMCC 4.5579</strain>
    </source>
</reference>
<evidence type="ECO:0000256" key="4">
    <source>
        <dbReference type="SAM" id="Phobius"/>
    </source>
</evidence>